<dbReference type="AlphaFoldDB" id="A0A9W7HHE8"/>
<evidence type="ECO:0000313" key="2">
    <source>
        <dbReference type="EMBL" id="GMI77484.1"/>
    </source>
</evidence>
<dbReference type="EMBL" id="BSYR01000014">
    <property type="protein sequence ID" value="GMI77484.1"/>
    <property type="molecule type" value="Genomic_DNA"/>
</dbReference>
<feature type="region of interest" description="Disordered" evidence="1">
    <location>
        <begin position="1"/>
        <end position="20"/>
    </location>
</feature>
<gene>
    <name evidence="2" type="ORF">HRI_001417700</name>
</gene>
<dbReference type="PANTHER" id="PTHR46993">
    <property type="entry name" value="MYB TRANSCRIPTION FACTOR"/>
    <property type="match status" value="1"/>
</dbReference>
<reference evidence="2" key="1">
    <citation type="submission" date="2023-05" db="EMBL/GenBank/DDBJ databases">
        <title>Genome and transcriptome analyses reveal genes involved in the formation of fine ridges on petal epidermal cells in Hibiscus trionum.</title>
        <authorList>
            <person name="Koshimizu S."/>
            <person name="Masuda S."/>
            <person name="Ishii T."/>
            <person name="Shirasu K."/>
            <person name="Hoshino A."/>
            <person name="Arita M."/>
        </authorList>
    </citation>
    <scope>NUCLEOTIDE SEQUENCE</scope>
    <source>
        <strain evidence="2">Hamamatsu line</strain>
    </source>
</reference>
<comment type="caution">
    <text evidence="2">The sequence shown here is derived from an EMBL/GenBank/DDBJ whole genome shotgun (WGS) entry which is preliminary data.</text>
</comment>
<evidence type="ECO:0000256" key="1">
    <source>
        <dbReference type="SAM" id="MobiDB-lite"/>
    </source>
</evidence>
<dbReference type="OrthoDB" id="608866at2759"/>
<keyword evidence="3" id="KW-1185">Reference proteome</keyword>
<dbReference type="PANTHER" id="PTHR46993:SF6">
    <property type="entry name" value="MYB TRANSCRIPTION FACTOR"/>
    <property type="match status" value="1"/>
</dbReference>
<evidence type="ECO:0000313" key="3">
    <source>
        <dbReference type="Proteomes" id="UP001165190"/>
    </source>
</evidence>
<feature type="region of interest" description="Disordered" evidence="1">
    <location>
        <begin position="120"/>
        <end position="141"/>
    </location>
</feature>
<protein>
    <submittedName>
        <fullName evidence="2">Uncharacterized protein</fullName>
    </submittedName>
</protein>
<proteinExistence type="predicted"/>
<sequence length="141" mass="15939">MDGSVLAPSEGYGNKEQGAPDEAIRKYIERMDGIVLAPSVDHTAEPSQAEEGNEAFTSPKKVCRTSLMERNGTAHTFEWEDKIDVSPEVTDSCSNRCTLPSPRTKHVSPLKIDEPKKWGRRRRVNRWTDEEEKALREGVQR</sequence>
<organism evidence="2 3">
    <name type="scientific">Hibiscus trionum</name>
    <name type="common">Flower of an hour</name>
    <dbReference type="NCBI Taxonomy" id="183268"/>
    <lineage>
        <taxon>Eukaryota</taxon>
        <taxon>Viridiplantae</taxon>
        <taxon>Streptophyta</taxon>
        <taxon>Embryophyta</taxon>
        <taxon>Tracheophyta</taxon>
        <taxon>Spermatophyta</taxon>
        <taxon>Magnoliopsida</taxon>
        <taxon>eudicotyledons</taxon>
        <taxon>Gunneridae</taxon>
        <taxon>Pentapetalae</taxon>
        <taxon>rosids</taxon>
        <taxon>malvids</taxon>
        <taxon>Malvales</taxon>
        <taxon>Malvaceae</taxon>
        <taxon>Malvoideae</taxon>
        <taxon>Hibiscus</taxon>
    </lineage>
</organism>
<accession>A0A9W7HHE8</accession>
<name>A0A9W7HHE8_HIBTR</name>
<dbReference type="Proteomes" id="UP001165190">
    <property type="component" value="Unassembled WGS sequence"/>
</dbReference>